<dbReference type="EMBL" id="BK015052">
    <property type="protein sequence ID" value="DAD88992.1"/>
    <property type="molecule type" value="Genomic_DNA"/>
</dbReference>
<dbReference type="InterPro" id="IPR003615">
    <property type="entry name" value="HNH_nuc"/>
</dbReference>
<evidence type="ECO:0000313" key="2">
    <source>
        <dbReference type="EMBL" id="DAD88992.1"/>
    </source>
</evidence>
<dbReference type="CDD" id="cd00085">
    <property type="entry name" value="HNHc"/>
    <property type="match status" value="1"/>
</dbReference>
<sequence>MYIVPHARRVSPSSSRKNKKRLRIMENTKVRKTLSKQIKQSVGNVCCNCGTDKNIEYHHIVPLALGGRDIESNMVPLCHQCHKAAHCGQHISHYRKSINGGRKPKTSAEKHSEIFDMYISGEIGRKKAQLLLNYSIKTTLISRPPFKRYLQSKGIKQVRNLVDMVATNNETGLINGCCVGEIEYLDGHKENIYYKDTGMNDVEYVRRKQHETVKIFKDK</sequence>
<reference evidence="2" key="1">
    <citation type="journal article" date="2021" name="Proc. Natl. Acad. Sci. U.S.A.">
        <title>A Catalog of Tens of Thousands of Viruses from Human Metagenomes Reveals Hidden Associations with Chronic Diseases.</title>
        <authorList>
            <person name="Tisza M.J."/>
            <person name="Buck C.B."/>
        </authorList>
    </citation>
    <scope>NUCLEOTIDE SEQUENCE</scope>
    <source>
        <strain evidence="2">Ctv0N24</strain>
    </source>
</reference>
<dbReference type="Gene3D" id="1.10.30.50">
    <property type="match status" value="1"/>
</dbReference>
<accession>A0A8S5N3E0</accession>
<dbReference type="Pfam" id="PF01844">
    <property type="entry name" value="HNH"/>
    <property type="match status" value="1"/>
</dbReference>
<dbReference type="InterPro" id="IPR002711">
    <property type="entry name" value="HNH"/>
</dbReference>
<name>A0A8S5N3E0_9CAUD</name>
<feature type="domain" description="HNH nuclease" evidence="1">
    <location>
        <begin position="33"/>
        <end position="83"/>
    </location>
</feature>
<proteinExistence type="predicted"/>
<organism evidence="2">
    <name type="scientific">Siphoviridae sp. ctv0N24</name>
    <dbReference type="NCBI Taxonomy" id="2826509"/>
    <lineage>
        <taxon>Viruses</taxon>
        <taxon>Duplodnaviria</taxon>
        <taxon>Heunggongvirae</taxon>
        <taxon>Uroviricota</taxon>
        <taxon>Caudoviricetes</taxon>
    </lineage>
</organism>
<evidence type="ECO:0000259" key="1">
    <source>
        <dbReference type="SMART" id="SM00507"/>
    </source>
</evidence>
<dbReference type="GO" id="GO:0003676">
    <property type="term" value="F:nucleic acid binding"/>
    <property type="evidence" value="ECO:0007669"/>
    <property type="project" value="InterPro"/>
</dbReference>
<dbReference type="SMART" id="SM00507">
    <property type="entry name" value="HNHc"/>
    <property type="match status" value="1"/>
</dbReference>
<protein>
    <submittedName>
        <fullName evidence="2">HNHc</fullName>
    </submittedName>
</protein>
<dbReference type="GO" id="GO:0004519">
    <property type="term" value="F:endonuclease activity"/>
    <property type="evidence" value="ECO:0007669"/>
    <property type="project" value="InterPro"/>
</dbReference>
<dbReference type="GO" id="GO:0008270">
    <property type="term" value="F:zinc ion binding"/>
    <property type="evidence" value="ECO:0007669"/>
    <property type="project" value="InterPro"/>
</dbReference>